<dbReference type="InterPro" id="IPR001110">
    <property type="entry name" value="UPF0012_CS"/>
</dbReference>
<evidence type="ECO:0000313" key="4">
    <source>
        <dbReference type="Proteomes" id="UP000190037"/>
    </source>
</evidence>
<dbReference type="PANTHER" id="PTHR23088:SF27">
    <property type="entry name" value="DEAMINATED GLUTATHIONE AMIDASE"/>
    <property type="match status" value="1"/>
</dbReference>
<dbReference type="GO" id="GO:0016787">
    <property type="term" value="F:hydrolase activity"/>
    <property type="evidence" value="ECO:0007669"/>
    <property type="project" value="UniProtKB-KW"/>
</dbReference>
<accession>A0A1T3NYY6</accession>
<evidence type="ECO:0000259" key="2">
    <source>
        <dbReference type="PROSITE" id="PS50263"/>
    </source>
</evidence>
<gene>
    <name evidence="3" type="ORF">B4N89_14430</name>
</gene>
<dbReference type="InterPro" id="IPR036526">
    <property type="entry name" value="C-N_Hydrolase_sf"/>
</dbReference>
<sequence length="257" mass="28336">MRVSLVQLDVDPAVPARDRLAEVSALVRSRRGDHLVVLPELWLHTGWVYDGWEADAEGVRGPAAQSMARAARDAGVWLHAGSIIERGADDNLYNTSLVFDPDGTLRGTYRKIHRFGFTGGEAALISRGTETAHVRMPWAEVGLATCYDLRFPEMFRRILDAGAEVLVLPAAWPARRVEHWRVLSRARAIENQMFVLACNVTGEQGGQAMGGHSMVIDPWGEIVAEAGTEQTVLTAEIDPALVAKTREDFPVLQNRVF</sequence>
<dbReference type="RefSeq" id="WP_078976247.1">
    <property type="nucleotide sequence ID" value="NZ_MWQN01000001.1"/>
</dbReference>
<evidence type="ECO:0000256" key="1">
    <source>
        <dbReference type="ARBA" id="ARBA00010613"/>
    </source>
</evidence>
<proteinExistence type="inferred from homology"/>
<dbReference type="OrthoDB" id="9811121at2"/>
<evidence type="ECO:0000313" key="3">
    <source>
        <dbReference type="EMBL" id="OPC81974.1"/>
    </source>
</evidence>
<dbReference type="SUPFAM" id="SSF56317">
    <property type="entry name" value="Carbon-nitrogen hydrolase"/>
    <property type="match status" value="1"/>
</dbReference>
<reference evidence="3 4" key="1">
    <citation type="submission" date="2017-03" db="EMBL/GenBank/DDBJ databases">
        <title>Draft genome sequence of Streptomyces scabrisporus NF3, endophyte isolated from Amphipterygium adstringens.</title>
        <authorList>
            <person name="Vazquez M."/>
            <person name="Ceapa C.D."/>
            <person name="Rodriguez Luna D."/>
            <person name="Sanchez Esquivel S."/>
        </authorList>
    </citation>
    <scope>NUCLEOTIDE SEQUENCE [LARGE SCALE GENOMIC DNA]</scope>
    <source>
        <strain evidence="3 4">NF3</strain>
    </source>
</reference>
<dbReference type="InterPro" id="IPR003010">
    <property type="entry name" value="C-N_Hydrolase"/>
</dbReference>
<name>A0A1T3NYY6_9ACTN</name>
<dbReference type="Proteomes" id="UP000190037">
    <property type="component" value="Unassembled WGS sequence"/>
</dbReference>
<dbReference type="Gene3D" id="3.60.110.10">
    <property type="entry name" value="Carbon-nitrogen hydrolase"/>
    <property type="match status" value="1"/>
</dbReference>
<keyword evidence="3" id="KW-0378">Hydrolase</keyword>
<organism evidence="3 4">
    <name type="scientific">Embleya scabrispora</name>
    <dbReference type="NCBI Taxonomy" id="159449"/>
    <lineage>
        <taxon>Bacteria</taxon>
        <taxon>Bacillati</taxon>
        <taxon>Actinomycetota</taxon>
        <taxon>Actinomycetes</taxon>
        <taxon>Kitasatosporales</taxon>
        <taxon>Streptomycetaceae</taxon>
        <taxon>Embleya</taxon>
    </lineage>
</organism>
<feature type="domain" description="CN hydrolase" evidence="2">
    <location>
        <begin position="1"/>
        <end position="239"/>
    </location>
</feature>
<comment type="caution">
    <text evidence="3">The sequence shown here is derived from an EMBL/GenBank/DDBJ whole genome shotgun (WGS) entry which is preliminary data.</text>
</comment>
<dbReference type="EMBL" id="MWQN01000001">
    <property type="protein sequence ID" value="OPC81974.1"/>
    <property type="molecule type" value="Genomic_DNA"/>
</dbReference>
<protein>
    <submittedName>
        <fullName evidence="3">Carbon-nitrogen hydrolase</fullName>
    </submittedName>
</protein>
<dbReference type="PROSITE" id="PS50263">
    <property type="entry name" value="CN_HYDROLASE"/>
    <property type="match status" value="1"/>
</dbReference>
<keyword evidence="4" id="KW-1185">Reference proteome</keyword>
<dbReference type="eggNOG" id="COG0388">
    <property type="taxonomic scope" value="Bacteria"/>
</dbReference>
<comment type="similarity">
    <text evidence="1">Belongs to the carbon-nitrogen hydrolase superfamily. NIT1/NIT2 family.</text>
</comment>
<dbReference type="PROSITE" id="PS01227">
    <property type="entry name" value="UPF0012"/>
    <property type="match status" value="1"/>
</dbReference>
<dbReference type="STRING" id="159449.B4N89_14430"/>
<dbReference type="Pfam" id="PF00795">
    <property type="entry name" value="CN_hydrolase"/>
    <property type="match status" value="1"/>
</dbReference>
<dbReference type="PANTHER" id="PTHR23088">
    <property type="entry name" value="NITRILASE-RELATED"/>
    <property type="match status" value="1"/>
</dbReference>
<dbReference type="CDD" id="cd07583">
    <property type="entry name" value="nitrilase_5"/>
    <property type="match status" value="1"/>
</dbReference>
<dbReference type="AlphaFoldDB" id="A0A1T3NYY6"/>